<proteinExistence type="predicted"/>
<keyword evidence="1" id="KW-0812">Transmembrane</keyword>
<feature type="transmembrane region" description="Helical" evidence="1">
    <location>
        <begin position="98"/>
        <end position="120"/>
    </location>
</feature>
<sequence length="164" mass="18436">MGEHVWSPYGVLGPATAIRRTGIAIERLPCRPSAFPVAAGSQSRHHKQRLLGRGPRPAKHPNNLLSHWSAGSIGPSGSNRVRIRCFLDFHHARKQRMVFFYLHFLGLGWLSVLNRSVVFFPPPSLSVYTHSVGMLESFHVTPNRRSWLGANYWLCTQKSNTRAG</sequence>
<dbReference type="AlphaFoldDB" id="A0A9P4QCL6"/>
<evidence type="ECO:0000313" key="3">
    <source>
        <dbReference type="Proteomes" id="UP000799441"/>
    </source>
</evidence>
<gene>
    <name evidence="2" type="ORF">K431DRAFT_43946</name>
</gene>
<protein>
    <submittedName>
        <fullName evidence="2">Uncharacterized protein</fullName>
    </submittedName>
</protein>
<comment type="caution">
    <text evidence="2">The sequence shown here is derived from an EMBL/GenBank/DDBJ whole genome shotgun (WGS) entry which is preliminary data.</text>
</comment>
<dbReference type="Proteomes" id="UP000799441">
    <property type="component" value="Unassembled WGS sequence"/>
</dbReference>
<keyword evidence="3" id="KW-1185">Reference proteome</keyword>
<keyword evidence="1" id="KW-0472">Membrane</keyword>
<evidence type="ECO:0000313" key="2">
    <source>
        <dbReference type="EMBL" id="KAF2722411.1"/>
    </source>
</evidence>
<keyword evidence="1" id="KW-1133">Transmembrane helix</keyword>
<organism evidence="2 3">
    <name type="scientific">Polychaeton citri CBS 116435</name>
    <dbReference type="NCBI Taxonomy" id="1314669"/>
    <lineage>
        <taxon>Eukaryota</taxon>
        <taxon>Fungi</taxon>
        <taxon>Dikarya</taxon>
        <taxon>Ascomycota</taxon>
        <taxon>Pezizomycotina</taxon>
        <taxon>Dothideomycetes</taxon>
        <taxon>Dothideomycetidae</taxon>
        <taxon>Capnodiales</taxon>
        <taxon>Capnodiaceae</taxon>
        <taxon>Polychaeton</taxon>
    </lineage>
</organism>
<reference evidence="2" key="1">
    <citation type="journal article" date="2020" name="Stud. Mycol.">
        <title>101 Dothideomycetes genomes: a test case for predicting lifestyles and emergence of pathogens.</title>
        <authorList>
            <person name="Haridas S."/>
            <person name="Albert R."/>
            <person name="Binder M."/>
            <person name="Bloem J."/>
            <person name="Labutti K."/>
            <person name="Salamov A."/>
            <person name="Andreopoulos B."/>
            <person name="Baker S."/>
            <person name="Barry K."/>
            <person name="Bills G."/>
            <person name="Bluhm B."/>
            <person name="Cannon C."/>
            <person name="Castanera R."/>
            <person name="Culley D."/>
            <person name="Daum C."/>
            <person name="Ezra D."/>
            <person name="Gonzalez J."/>
            <person name="Henrissat B."/>
            <person name="Kuo A."/>
            <person name="Liang C."/>
            <person name="Lipzen A."/>
            <person name="Lutzoni F."/>
            <person name="Magnuson J."/>
            <person name="Mondo S."/>
            <person name="Nolan M."/>
            <person name="Ohm R."/>
            <person name="Pangilinan J."/>
            <person name="Park H.-J."/>
            <person name="Ramirez L."/>
            <person name="Alfaro M."/>
            <person name="Sun H."/>
            <person name="Tritt A."/>
            <person name="Yoshinaga Y."/>
            <person name="Zwiers L.-H."/>
            <person name="Turgeon B."/>
            <person name="Goodwin S."/>
            <person name="Spatafora J."/>
            <person name="Crous P."/>
            <person name="Grigoriev I."/>
        </authorList>
    </citation>
    <scope>NUCLEOTIDE SEQUENCE</scope>
    <source>
        <strain evidence="2">CBS 116435</strain>
    </source>
</reference>
<evidence type="ECO:0000256" key="1">
    <source>
        <dbReference type="SAM" id="Phobius"/>
    </source>
</evidence>
<name>A0A9P4QCL6_9PEZI</name>
<dbReference type="EMBL" id="MU003782">
    <property type="protein sequence ID" value="KAF2722411.1"/>
    <property type="molecule type" value="Genomic_DNA"/>
</dbReference>
<accession>A0A9P4QCL6</accession>